<evidence type="ECO:0000256" key="2">
    <source>
        <dbReference type="ARBA" id="ARBA00004906"/>
    </source>
</evidence>
<dbReference type="Pfam" id="PF19270">
    <property type="entry name" value="FBO_C"/>
    <property type="match status" value="1"/>
</dbReference>
<evidence type="ECO:0000256" key="7">
    <source>
        <dbReference type="PROSITE-ProRule" id="PRU00339"/>
    </source>
</evidence>
<dbReference type="InterPro" id="IPR019734">
    <property type="entry name" value="TPR_rpt"/>
</dbReference>
<dbReference type="PROSITE" id="PS50181">
    <property type="entry name" value="FBOX"/>
    <property type="match status" value="1"/>
</dbReference>
<dbReference type="SMART" id="SM00028">
    <property type="entry name" value="TPR"/>
    <property type="match status" value="1"/>
</dbReference>
<dbReference type="Pfam" id="PF12937">
    <property type="entry name" value="F-box-like"/>
    <property type="match status" value="1"/>
</dbReference>
<dbReference type="STRING" id="658196.A0A397TBD8"/>
<evidence type="ECO:0000259" key="8">
    <source>
        <dbReference type="PROSITE" id="PS50181"/>
    </source>
</evidence>
<accession>A0A397TBD8</accession>
<dbReference type="CDD" id="cd22089">
    <property type="entry name" value="F-box_FBXO9"/>
    <property type="match status" value="1"/>
</dbReference>
<name>A0A397TBD8_9GLOM</name>
<evidence type="ECO:0000313" key="10">
    <source>
        <dbReference type="Proteomes" id="UP000265703"/>
    </source>
</evidence>
<dbReference type="PANTHER" id="PTHR12874:SF9">
    <property type="entry name" value="F-BOX ONLY PROTEIN 48"/>
    <property type="match status" value="1"/>
</dbReference>
<dbReference type="InterPro" id="IPR001810">
    <property type="entry name" value="F-box_dom"/>
</dbReference>
<evidence type="ECO:0000313" key="9">
    <source>
        <dbReference type="EMBL" id="RIA95548.1"/>
    </source>
</evidence>
<sequence>MKVEFTESKDTNELENFREQWKAEISKQNRKENVSGSSVDVKKPLELTKELTEIEAPSVVELTNPISDSTASETLNHNALEIYVKAVTKEREGNLSEALKYYRQALKLDPTVEHSYKKQLYNVVNGKKIDQDSGSSNFFIEHLEEIPQFPYVFIGDDYEKAKSSAQRIKDDNNIFSLINSFRDLQLDLLPLKPNKEVPISKLPNELIVCILHQLIIRGDVTSLERFALACKKFFLLSRETSLWRNLCEKTYRDKNLSLAASNALMEEYVKLYYHNDWKKMYIERPGSAENTWNQPIHLVTYYRYIRFYSDGTCIALLTTNEPINVVKNFGPDYKSKNFMNGKWELSDNHILMIQAKDHNLPKFTFHLIFDLKSTHRGRHNKLTWIEYYSINNFTNERTDISLKNEKTYFFSKVRKINFL</sequence>
<dbReference type="GO" id="GO:0031146">
    <property type="term" value="P:SCF-dependent proteasomal ubiquitin-dependent protein catabolic process"/>
    <property type="evidence" value="ECO:0007669"/>
    <property type="project" value="TreeGrafter"/>
</dbReference>
<dbReference type="AlphaFoldDB" id="A0A397TBD8"/>
<comment type="subcellular location">
    <subcellularLocation>
        <location evidence="1">Cytoplasm</location>
    </subcellularLocation>
</comment>
<dbReference type="InterPro" id="IPR045464">
    <property type="entry name" value="Hrt3/FBXO9_C"/>
</dbReference>
<dbReference type="SUPFAM" id="SSF116846">
    <property type="entry name" value="MIT domain"/>
    <property type="match status" value="1"/>
</dbReference>
<dbReference type="GO" id="GO:0005737">
    <property type="term" value="C:cytoplasm"/>
    <property type="evidence" value="ECO:0007669"/>
    <property type="project" value="UniProtKB-SubCell"/>
</dbReference>
<evidence type="ECO:0000256" key="6">
    <source>
        <dbReference type="ARBA" id="ARBA00022803"/>
    </source>
</evidence>
<comment type="pathway">
    <text evidence="2">Protein modification; protein ubiquitination.</text>
</comment>
<dbReference type="PANTHER" id="PTHR12874">
    <property type="entry name" value="F-BOX ONLY PROTEIN 48-RELATED"/>
    <property type="match status" value="1"/>
</dbReference>
<evidence type="ECO:0000256" key="5">
    <source>
        <dbReference type="ARBA" id="ARBA00022786"/>
    </source>
</evidence>
<keyword evidence="5" id="KW-0833">Ubl conjugation pathway</keyword>
<evidence type="ECO:0000256" key="3">
    <source>
        <dbReference type="ARBA" id="ARBA00019775"/>
    </source>
</evidence>
<feature type="repeat" description="TPR" evidence="7">
    <location>
        <begin position="79"/>
        <end position="112"/>
    </location>
</feature>
<dbReference type="InterPro" id="IPR036181">
    <property type="entry name" value="MIT_dom_sf"/>
</dbReference>
<dbReference type="OrthoDB" id="2117972at2759"/>
<dbReference type="InterPro" id="IPR036047">
    <property type="entry name" value="F-box-like_dom_sf"/>
</dbReference>
<keyword evidence="6 7" id="KW-0802">TPR repeat</keyword>
<organism evidence="9 10">
    <name type="scientific">Glomus cerebriforme</name>
    <dbReference type="NCBI Taxonomy" id="658196"/>
    <lineage>
        <taxon>Eukaryota</taxon>
        <taxon>Fungi</taxon>
        <taxon>Fungi incertae sedis</taxon>
        <taxon>Mucoromycota</taxon>
        <taxon>Glomeromycotina</taxon>
        <taxon>Glomeromycetes</taxon>
        <taxon>Glomerales</taxon>
        <taxon>Glomeraceae</taxon>
        <taxon>Glomus</taxon>
    </lineage>
</organism>
<dbReference type="SUPFAM" id="SSF81383">
    <property type="entry name" value="F-box domain"/>
    <property type="match status" value="1"/>
</dbReference>
<dbReference type="Gene3D" id="1.20.1280.50">
    <property type="match status" value="1"/>
</dbReference>
<dbReference type="PROSITE" id="PS50005">
    <property type="entry name" value="TPR"/>
    <property type="match status" value="1"/>
</dbReference>
<dbReference type="GO" id="GO:0019005">
    <property type="term" value="C:SCF ubiquitin ligase complex"/>
    <property type="evidence" value="ECO:0007669"/>
    <property type="project" value="TreeGrafter"/>
</dbReference>
<comment type="caution">
    <text evidence="9">The sequence shown here is derived from an EMBL/GenBank/DDBJ whole genome shotgun (WGS) entry which is preliminary data.</text>
</comment>
<reference evidence="9 10" key="1">
    <citation type="submission" date="2018-06" db="EMBL/GenBank/DDBJ databases">
        <title>Comparative genomics reveals the genomic features of Rhizophagus irregularis, R. cerebriforme, R. diaphanum and Gigaspora rosea, and their symbiotic lifestyle signature.</title>
        <authorList>
            <person name="Morin E."/>
            <person name="San Clemente H."/>
            <person name="Chen E.C.H."/>
            <person name="De La Providencia I."/>
            <person name="Hainaut M."/>
            <person name="Kuo A."/>
            <person name="Kohler A."/>
            <person name="Murat C."/>
            <person name="Tang N."/>
            <person name="Roy S."/>
            <person name="Loubradou J."/>
            <person name="Henrissat B."/>
            <person name="Grigoriev I.V."/>
            <person name="Corradi N."/>
            <person name="Roux C."/>
            <person name="Martin F.M."/>
        </authorList>
    </citation>
    <scope>NUCLEOTIDE SEQUENCE [LARGE SCALE GENOMIC DNA]</scope>
    <source>
        <strain evidence="9 10">DAOM 227022</strain>
    </source>
</reference>
<evidence type="ECO:0000256" key="1">
    <source>
        <dbReference type="ARBA" id="ARBA00004496"/>
    </source>
</evidence>
<dbReference type="Proteomes" id="UP000265703">
    <property type="component" value="Unassembled WGS sequence"/>
</dbReference>
<dbReference type="GO" id="GO:0016567">
    <property type="term" value="P:protein ubiquitination"/>
    <property type="evidence" value="ECO:0007669"/>
    <property type="project" value="UniProtKB-UniPathway"/>
</dbReference>
<dbReference type="EMBL" id="QKYT01000059">
    <property type="protein sequence ID" value="RIA95548.1"/>
    <property type="molecule type" value="Genomic_DNA"/>
</dbReference>
<feature type="domain" description="F-box" evidence="8">
    <location>
        <begin position="196"/>
        <end position="246"/>
    </location>
</feature>
<keyword evidence="10" id="KW-1185">Reference proteome</keyword>
<dbReference type="UniPathway" id="UPA00143"/>
<protein>
    <recommendedName>
        <fullName evidence="3">F-box only protein 9</fullName>
    </recommendedName>
</protein>
<evidence type="ECO:0000256" key="4">
    <source>
        <dbReference type="ARBA" id="ARBA00022490"/>
    </source>
</evidence>
<keyword evidence="4" id="KW-0963">Cytoplasm</keyword>
<gene>
    <name evidence="9" type="ORF">C1645_471063</name>
</gene>
<proteinExistence type="predicted"/>